<reference evidence="7 8" key="1">
    <citation type="journal article" date="2015" name="Nature">
        <title>rRNA introns, odd ribosomes, and small enigmatic genomes across a large radiation of phyla.</title>
        <authorList>
            <person name="Brown C.T."/>
            <person name="Hug L.A."/>
            <person name="Thomas B.C."/>
            <person name="Sharon I."/>
            <person name="Castelle C.J."/>
            <person name="Singh A."/>
            <person name="Wilkins M.J."/>
            <person name="Williams K.H."/>
            <person name="Banfield J.F."/>
        </authorList>
    </citation>
    <scope>NUCLEOTIDE SEQUENCE [LARGE SCALE GENOMIC DNA]</scope>
</reference>
<evidence type="ECO:0000256" key="2">
    <source>
        <dbReference type="ARBA" id="ARBA00022741"/>
    </source>
</evidence>
<dbReference type="CDD" id="cd10225">
    <property type="entry name" value="ASKHA_NBD_MreB-like"/>
    <property type="match status" value="1"/>
</dbReference>
<comment type="subcellular location">
    <subcellularLocation>
        <location evidence="6">Cytoplasm</location>
    </subcellularLocation>
    <text evidence="6">Membrane-associated.</text>
</comment>
<feature type="binding site" evidence="6">
    <location>
        <begin position="303"/>
        <end position="306"/>
    </location>
    <ligand>
        <name>ATP</name>
        <dbReference type="ChEBI" id="CHEBI:30616"/>
    </ligand>
</feature>
<accession>A0A0G1VL13</accession>
<dbReference type="NCBIfam" id="NF010539">
    <property type="entry name" value="PRK13927.1"/>
    <property type="match status" value="1"/>
</dbReference>
<dbReference type="PANTHER" id="PTHR42749:SF1">
    <property type="entry name" value="CELL SHAPE-DETERMINING PROTEIN MREB"/>
    <property type="match status" value="1"/>
</dbReference>
<organism evidence="7 8">
    <name type="scientific">Candidatus Kaiserbacteria bacterium GW2011_GWC2_49_12</name>
    <dbReference type="NCBI Taxonomy" id="1618675"/>
    <lineage>
        <taxon>Bacteria</taxon>
        <taxon>Candidatus Kaiseribacteriota</taxon>
    </lineage>
</organism>
<dbReference type="PATRIC" id="fig|1618675.3.peg.326"/>
<dbReference type="GO" id="GO:0005524">
    <property type="term" value="F:ATP binding"/>
    <property type="evidence" value="ECO:0007669"/>
    <property type="project" value="UniProtKB-KW"/>
</dbReference>
<dbReference type="GO" id="GO:0005737">
    <property type="term" value="C:cytoplasm"/>
    <property type="evidence" value="ECO:0007669"/>
    <property type="project" value="UniProtKB-SubCell"/>
</dbReference>
<evidence type="ECO:0000313" key="7">
    <source>
        <dbReference type="EMBL" id="KKW06940.1"/>
    </source>
</evidence>
<evidence type="ECO:0000256" key="3">
    <source>
        <dbReference type="ARBA" id="ARBA00022840"/>
    </source>
</evidence>
<dbReference type="InterPro" id="IPR043129">
    <property type="entry name" value="ATPase_NBD"/>
</dbReference>
<comment type="function">
    <text evidence="6">Forms membrane-associated dynamic filaments that are essential for cell shape determination. Acts by regulating cell wall synthesis and cell elongation, and thus cell shape. A feedback loop between cell geometry and MreB localization may maintain elongated cell shape by targeting cell wall growth to regions of negative cell wall curvature.</text>
</comment>
<dbReference type="HAMAP" id="MF_02207">
    <property type="entry name" value="MreB"/>
    <property type="match status" value="1"/>
</dbReference>
<dbReference type="GO" id="GO:0000902">
    <property type="term" value="P:cell morphogenesis"/>
    <property type="evidence" value="ECO:0007669"/>
    <property type="project" value="InterPro"/>
</dbReference>
<evidence type="ECO:0000256" key="1">
    <source>
        <dbReference type="ARBA" id="ARBA00022490"/>
    </source>
</evidence>
<dbReference type="NCBIfam" id="TIGR00904">
    <property type="entry name" value="mreB"/>
    <property type="match status" value="1"/>
</dbReference>
<name>A0A0G1VL13_9BACT</name>
<keyword evidence="2 6" id="KW-0547">Nucleotide-binding</keyword>
<protein>
    <recommendedName>
        <fullName evidence="6">Cell shape-determining protein MreB</fullName>
    </recommendedName>
</protein>
<feature type="binding site" evidence="6">
    <location>
        <begin position="30"/>
        <end position="32"/>
    </location>
    <ligand>
        <name>ATP</name>
        <dbReference type="ChEBI" id="CHEBI:30616"/>
    </ligand>
</feature>
<comment type="caution">
    <text evidence="7">The sequence shown here is derived from an EMBL/GenBank/DDBJ whole genome shotgun (WGS) entry which is preliminary data.</text>
</comment>
<keyword evidence="3 6" id="KW-0067">ATP-binding</keyword>
<evidence type="ECO:0000256" key="6">
    <source>
        <dbReference type="HAMAP-Rule" id="MF_02207"/>
    </source>
</evidence>
<feature type="binding site" evidence="6">
    <location>
        <begin position="223"/>
        <end position="226"/>
    </location>
    <ligand>
        <name>ATP</name>
        <dbReference type="ChEBI" id="CHEBI:30616"/>
    </ligand>
</feature>
<dbReference type="Pfam" id="PF06723">
    <property type="entry name" value="MreB_Mbl"/>
    <property type="match status" value="1"/>
</dbReference>
<comment type="subunit">
    <text evidence="6">Forms polymers.</text>
</comment>
<dbReference type="SUPFAM" id="SSF53067">
    <property type="entry name" value="Actin-like ATPase domain"/>
    <property type="match status" value="2"/>
</dbReference>
<dbReference type="InterPro" id="IPR056546">
    <property type="entry name" value="MreB_MamK-like"/>
</dbReference>
<dbReference type="EMBL" id="LCPV01000022">
    <property type="protein sequence ID" value="KKW06940.1"/>
    <property type="molecule type" value="Genomic_DNA"/>
</dbReference>
<sequence length="361" mass="38710">MSGRFLRRMRAYKDRILSYFSNDIGIDLGTANTLVYVKGRGIVINEPSMVAMNQKTGQVVAVGQQAKEMLGRTPMHIVAVQPVIDGVISDFEVTSEMLSYLIGKAQEGHPKFLGPRVCVGVPSGITSVEVRAVRDAARQSGAREVHIIEEPLAAAIGIELPIHEPRGSMIVDIGGGTTDVGVISLGGIVNSHNARVAGDRFNADIIAHARNEFKLLIGEKTAEEIKISVSSMTVSRERLEAVARGRDIVTGLPREVILTDHDVRNATGHSIEELVEAVKEVLEATPPEILSDVMQSGIHLVGGGALIRGLPEFLEASLGVPVIVAPDPLTAVVRGTGVVLSDMETYREALLKNDEELVPTE</sequence>
<keyword evidence="4 6" id="KW-0133">Cell shape</keyword>
<gene>
    <name evidence="6" type="primary">mreB</name>
    <name evidence="7" type="ORF">UY39_C0022G0007</name>
</gene>
<evidence type="ECO:0000256" key="5">
    <source>
        <dbReference type="ARBA" id="ARBA00023458"/>
    </source>
</evidence>
<dbReference type="PRINTS" id="PR01652">
    <property type="entry name" value="SHAPEPROTEIN"/>
</dbReference>
<dbReference type="Proteomes" id="UP000034589">
    <property type="component" value="Unassembled WGS sequence"/>
</dbReference>
<dbReference type="Gene3D" id="3.30.420.40">
    <property type="match status" value="3"/>
</dbReference>
<dbReference type="InterPro" id="IPR004753">
    <property type="entry name" value="MreB"/>
</dbReference>
<evidence type="ECO:0000256" key="4">
    <source>
        <dbReference type="ARBA" id="ARBA00022960"/>
    </source>
</evidence>
<comment type="similarity">
    <text evidence="5 6">Belongs to the FtsA/MreB family.</text>
</comment>
<dbReference type="AlphaFoldDB" id="A0A0G1VL13"/>
<proteinExistence type="inferred from homology"/>
<dbReference type="PANTHER" id="PTHR42749">
    <property type="entry name" value="CELL SHAPE-DETERMINING PROTEIN MREB"/>
    <property type="match status" value="1"/>
</dbReference>
<keyword evidence="1 6" id="KW-0963">Cytoplasm</keyword>
<feature type="binding site" evidence="6">
    <location>
        <begin position="175"/>
        <end position="177"/>
    </location>
    <ligand>
        <name>ATP</name>
        <dbReference type="ChEBI" id="CHEBI:30616"/>
    </ligand>
</feature>
<evidence type="ECO:0000313" key="8">
    <source>
        <dbReference type="Proteomes" id="UP000034589"/>
    </source>
</evidence>
<dbReference type="GO" id="GO:0008360">
    <property type="term" value="P:regulation of cell shape"/>
    <property type="evidence" value="ECO:0007669"/>
    <property type="project" value="UniProtKB-UniRule"/>
</dbReference>